<evidence type="ECO:0000256" key="4">
    <source>
        <dbReference type="RuleBase" id="RU003719"/>
    </source>
</evidence>
<dbReference type="SUPFAM" id="SSF52283">
    <property type="entry name" value="Formate/glycerate dehydrogenase catalytic domain-like"/>
    <property type="match status" value="1"/>
</dbReference>
<dbReference type="SUPFAM" id="SSF51735">
    <property type="entry name" value="NAD(P)-binding Rossmann-fold domains"/>
    <property type="match status" value="1"/>
</dbReference>
<keyword evidence="8" id="KW-1185">Reference proteome</keyword>
<comment type="similarity">
    <text evidence="1 4">Belongs to the D-isomer specific 2-hydroxyacid dehydrogenase family.</text>
</comment>
<dbReference type="EMBL" id="JAGPXD010000002">
    <property type="protein sequence ID" value="KAH7369435.1"/>
    <property type="molecule type" value="Genomic_DNA"/>
</dbReference>
<dbReference type="InterPro" id="IPR036291">
    <property type="entry name" value="NAD(P)-bd_dom_sf"/>
</dbReference>
<keyword evidence="3" id="KW-0520">NAD</keyword>
<feature type="domain" description="D-isomer specific 2-hydroxyacid dehydrogenase catalytic" evidence="5">
    <location>
        <begin position="63"/>
        <end position="330"/>
    </location>
</feature>
<sequence length="337" mass="36696">MSAKGSLLLIGDLHFVRRRWEELGHLEGVTGLKEFPSGSREAFLQRCKEGDFDDVVALYRSNDSAKITGPFDEELVSRLPASLKYICHNGAGYDNIEVAACTARGIQVSNTPRAVDGATADTAIFLMLGALRLANISLTALRQGQWGTASLPMAHDPAGKVLGILGMGSIGRAVASRARAFGMRIQYHNRRRLTAELEQGAEYVDFDTLLATSDVLSLNLSLDRSTERIIGRAELAKMKRGVTIVNTARGRLIDEAALVEALQDGDRIWSAGLDVFEDEPRVHPGLLADPRVFLLPHIGTMTMETREAMEQLVLDNIKSGLTTGKLLTRVQEQASLG</sequence>
<evidence type="ECO:0000256" key="1">
    <source>
        <dbReference type="ARBA" id="ARBA00005854"/>
    </source>
</evidence>
<dbReference type="Pfam" id="PF00389">
    <property type="entry name" value="2-Hacid_dh"/>
    <property type="match status" value="1"/>
</dbReference>
<evidence type="ECO:0000256" key="3">
    <source>
        <dbReference type="ARBA" id="ARBA00023027"/>
    </source>
</evidence>
<dbReference type="InterPro" id="IPR029752">
    <property type="entry name" value="D-isomer_DH_CS1"/>
</dbReference>
<dbReference type="GO" id="GO:0016618">
    <property type="term" value="F:hydroxypyruvate reductase [NAD(P)H] activity"/>
    <property type="evidence" value="ECO:0007669"/>
    <property type="project" value="TreeGrafter"/>
</dbReference>
<evidence type="ECO:0000259" key="6">
    <source>
        <dbReference type="Pfam" id="PF02826"/>
    </source>
</evidence>
<dbReference type="GO" id="GO:0030267">
    <property type="term" value="F:glyoxylate reductase (NADPH) activity"/>
    <property type="evidence" value="ECO:0007669"/>
    <property type="project" value="TreeGrafter"/>
</dbReference>
<evidence type="ECO:0000313" key="7">
    <source>
        <dbReference type="EMBL" id="KAH7369435.1"/>
    </source>
</evidence>
<dbReference type="GO" id="GO:0051287">
    <property type="term" value="F:NAD binding"/>
    <property type="evidence" value="ECO:0007669"/>
    <property type="project" value="InterPro"/>
</dbReference>
<proteinExistence type="inferred from homology"/>
<dbReference type="AlphaFoldDB" id="A0A8K0X7I8"/>
<reference evidence="7" key="1">
    <citation type="journal article" date="2021" name="Nat. Commun.">
        <title>Genetic determinants of endophytism in the Arabidopsis root mycobiome.</title>
        <authorList>
            <person name="Mesny F."/>
            <person name="Miyauchi S."/>
            <person name="Thiergart T."/>
            <person name="Pickel B."/>
            <person name="Atanasova L."/>
            <person name="Karlsson M."/>
            <person name="Huettel B."/>
            <person name="Barry K.W."/>
            <person name="Haridas S."/>
            <person name="Chen C."/>
            <person name="Bauer D."/>
            <person name="Andreopoulos W."/>
            <person name="Pangilinan J."/>
            <person name="LaButti K."/>
            <person name="Riley R."/>
            <person name="Lipzen A."/>
            <person name="Clum A."/>
            <person name="Drula E."/>
            <person name="Henrissat B."/>
            <person name="Kohler A."/>
            <person name="Grigoriev I.V."/>
            <person name="Martin F.M."/>
            <person name="Hacquard S."/>
        </authorList>
    </citation>
    <scope>NUCLEOTIDE SEQUENCE</scope>
    <source>
        <strain evidence="7">MPI-CAGE-AT-0016</strain>
    </source>
</reference>
<protein>
    <submittedName>
        <fullName evidence="7">D-isomer specific 2-hydroxyacid dehydrogenase</fullName>
    </submittedName>
</protein>
<feature type="domain" description="D-isomer specific 2-hydroxyacid dehydrogenase NAD-binding" evidence="6">
    <location>
        <begin position="125"/>
        <end position="299"/>
    </location>
</feature>
<evidence type="ECO:0000259" key="5">
    <source>
        <dbReference type="Pfam" id="PF00389"/>
    </source>
</evidence>
<evidence type="ECO:0000313" key="8">
    <source>
        <dbReference type="Proteomes" id="UP000813385"/>
    </source>
</evidence>
<keyword evidence="2 4" id="KW-0560">Oxidoreductase</keyword>
<gene>
    <name evidence="7" type="ORF">B0T11DRAFT_278757</name>
</gene>
<organism evidence="7 8">
    <name type="scientific">Plectosphaerella cucumerina</name>
    <dbReference type="NCBI Taxonomy" id="40658"/>
    <lineage>
        <taxon>Eukaryota</taxon>
        <taxon>Fungi</taxon>
        <taxon>Dikarya</taxon>
        <taxon>Ascomycota</taxon>
        <taxon>Pezizomycotina</taxon>
        <taxon>Sordariomycetes</taxon>
        <taxon>Hypocreomycetidae</taxon>
        <taxon>Glomerellales</taxon>
        <taxon>Plectosphaerellaceae</taxon>
        <taxon>Plectosphaerella</taxon>
    </lineage>
</organism>
<dbReference type="CDD" id="cd12168">
    <property type="entry name" value="Mand_dh_like"/>
    <property type="match status" value="1"/>
</dbReference>
<dbReference type="InterPro" id="IPR006139">
    <property type="entry name" value="D-isomer_2_OHA_DH_cat_dom"/>
</dbReference>
<dbReference type="Proteomes" id="UP000813385">
    <property type="component" value="Unassembled WGS sequence"/>
</dbReference>
<dbReference type="PANTHER" id="PTHR10996">
    <property type="entry name" value="2-HYDROXYACID DEHYDROGENASE-RELATED"/>
    <property type="match status" value="1"/>
</dbReference>
<dbReference type="GO" id="GO:0005829">
    <property type="term" value="C:cytosol"/>
    <property type="evidence" value="ECO:0007669"/>
    <property type="project" value="TreeGrafter"/>
</dbReference>
<evidence type="ECO:0000256" key="2">
    <source>
        <dbReference type="ARBA" id="ARBA00023002"/>
    </source>
</evidence>
<dbReference type="InterPro" id="IPR006140">
    <property type="entry name" value="D-isomer_DH_NAD-bd"/>
</dbReference>
<dbReference type="PROSITE" id="PS00065">
    <property type="entry name" value="D_2_HYDROXYACID_DH_1"/>
    <property type="match status" value="1"/>
</dbReference>
<name>A0A8K0X7I8_9PEZI</name>
<dbReference type="FunFam" id="3.40.50.720:FF:000203">
    <property type="entry name" value="D-3-phosphoglycerate dehydrogenase (SerA)"/>
    <property type="match status" value="1"/>
</dbReference>
<dbReference type="Pfam" id="PF02826">
    <property type="entry name" value="2-Hacid_dh_C"/>
    <property type="match status" value="1"/>
</dbReference>
<accession>A0A8K0X7I8</accession>
<dbReference type="Gene3D" id="3.40.50.720">
    <property type="entry name" value="NAD(P)-binding Rossmann-like Domain"/>
    <property type="match status" value="2"/>
</dbReference>
<comment type="caution">
    <text evidence="7">The sequence shown here is derived from an EMBL/GenBank/DDBJ whole genome shotgun (WGS) entry which is preliminary data.</text>
</comment>
<dbReference type="OrthoDB" id="9991913at2759"/>
<dbReference type="PANTHER" id="PTHR10996:SF257">
    <property type="entry name" value="GLYOXYLATE REDUCTASE 1"/>
    <property type="match status" value="1"/>
</dbReference>
<dbReference type="InterPro" id="IPR050223">
    <property type="entry name" value="D-isomer_2-hydroxyacid_DH"/>
</dbReference>